<feature type="region of interest" description="Disordered" evidence="1">
    <location>
        <begin position="229"/>
        <end position="259"/>
    </location>
</feature>
<accession>A0A9P5Z869</accession>
<dbReference type="AlphaFoldDB" id="A0A9P5Z869"/>
<name>A0A9P5Z869_9AGAR</name>
<protein>
    <submittedName>
        <fullName evidence="2">Uncharacterized protein</fullName>
    </submittedName>
</protein>
<organism evidence="2 3">
    <name type="scientific">Pholiota conissans</name>
    <dbReference type="NCBI Taxonomy" id="109636"/>
    <lineage>
        <taxon>Eukaryota</taxon>
        <taxon>Fungi</taxon>
        <taxon>Dikarya</taxon>
        <taxon>Basidiomycota</taxon>
        <taxon>Agaricomycotina</taxon>
        <taxon>Agaricomycetes</taxon>
        <taxon>Agaricomycetidae</taxon>
        <taxon>Agaricales</taxon>
        <taxon>Agaricineae</taxon>
        <taxon>Strophariaceae</taxon>
        <taxon>Pholiota</taxon>
    </lineage>
</organism>
<reference evidence="2" key="1">
    <citation type="submission" date="2020-11" db="EMBL/GenBank/DDBJ databases">
        <authorList>
            <consortium name="DOE Joint Genome Institute"/>
            <person name="Ahrendt S."/>
            <person name="Riley R."/>
            <person name="Andreopoulos W."/>
            <person name="Labutti K."/>
            <person name="Pangilinan J."/>
            <person name="Ruiz-Duenas F.J."/>
            <person name="Barrasa J.M."/>
            <person name="Sanchez-Garcia M."/>
            <person name="Camarero S."/>
            <person name="Miyauchi S."/>
            <person name="Serrano A."/>
            <person name="Linde D."/>
            <person name="Babiker R."/>
            <person name="Drula E."/>
            <person name="Ayuso-Fernandez I."/>
            <person name="Pacheco R."/>
            <person name="Padilla G."/>
            <person name="Ferreira P."/>
            <person name="Barriuso J."/>
            <person name="Kellner H."/>
            <person name="Castanera R."/>
            <person name="Alfaro M."/>
            <person name="Ramirez L."/>
            <person name="Pisabarro A.G."/>
            <person name="Kuo A."/>
            <person name="Tritt A."/>
            <person name="Lipzen A."/>
            <person name="He G."/>
            <person name="Yan M."/>
            <person name="Ng V."/>
            <person name="Cullen D."/>
            <person name="Martin F."/>
            <person name="Rosso M.-N."/>
            <person name="Henrissat B."/>
            <person name="Hibbett D."/>
            <person name="Martinez A.T."/>
            <person name="Grigoriev I.V."/>
        </authorList>
    </citation>
    <scope>NUCLEOTIDE SEQUENCE</scope>
    <source>
        <strain evidence="2">CIRM-BRFM 674</strain>
    </source>
</reference>
<gene>
    <name evidence="2" type="ORF">BDN70DRAFT_991458</name>
</gene>
<dbReference type="Proteomes" id="UP000807469">
    <property type="component" value="Unassembled WGS sequence"/>
</dbReference>
<evidence type="ECO:0000256" key="1">
    <source>
        <dbReference type="SAM" id="MobiDB-lite"/>
    </source>
</evidence>
<sequence length="290" mass="32604">MSLFPEPAPSLPPFSSLLIAGPYHPSAPVHLAFTSAGPKSPVLLLCPDRAKFNEEMVQFNDHWLNSQSGTGKNSKLTSYVSILYPPTPVHLSLLLSMFHVPGSENVQPESTPKTALAIPPNLVILADLSRYFLDVPESSSNPPTLSSYMNLVNRVFVSMLNMTSGDRPTPKFALFDSRLDKFKLPLTAVPSRLEDDDDTADQCEAIVVLPLVEKLFEWIGIFEDDDSYIPSSQGEESSDELEGARKQLRLYRHNQGGEDDERKYHWVERRCKKSRFIKSEETEFVWEDTS</sequence>
<proteinExistence type="predicted"/>
<keyword evidence="3" id="KW-1185">Reference proteome</keyword>
<comment type="caution">
    <text evidence="2">The sequence shown here is derived from an EMBL/GenBank/DDBJ whole genome shotgun (WGS) entry which is preliminary data.</text>
</comment>
<dbReference type="OrthoDB" id="3224367at2759"/>
<evidence type="ECO:0000313" key="2">
    <source>
        <dbReference type="EMBL" id="KAF9481965.1"/>
    </source>
</evidence>
<evidence type="ECO:0000313" key="3">
    <source>
        <dbReference type="Proteomes" id="UP000807469"/>
    </source>
</evidence>
<dbReference type="EMBL" id="MU155171">
    <property type="protein sequence ID" value="KAF9481965.1"/>
    <property type="molecule type" value="Genomic_DNA"/>
</dbReference>